<accession>A0A165I408</accession>
<dbReference type="InterPro" id="IPR047867">
    <property type="entry name" value="Ribosomal_uL22_bac/org-type"/>
</dbReference>
<name>A0A165I408_9APHY</name>
<dbReference type="Pfam" id="PF00237">
    <property type="entry name" value="Ribosomal_L22"/>
    <property type="match status" value="1"/>
</dbReference>
<proteinExistence type="inferred from homology"/>
<evidence type="ECO:0000256" key="1">
    <source>
        <dbReference type="ARBA" id="ARBA00009451"/>
    </source>
</evidence>
<evidence type="ECO:0000313" key="6">
    <source>
        <dbReference type="Proteomes" id="UP000076871"/>
    </source>
</evidence>
<dbReference type="FunCoup" id="A0A165I408">
    <property type="interactions" value="51"/>
</dbReference>
<evidence type="ECO:0000256" key="2">
    <source>
        <dbReference type="ARBA" id="ARBA00022980"/>
    </source>
</evidence>
<dbReference type="STRING" id="1314785.A0A165I408"/>
<reference evidence="5 6" key="1">
    <citation type="journal article" date="2016" name="Mol. Biol. Evol.">
        <title>Comparative Genomics of Early-Diverging Mushroom-Forming Fungi Provides Insights into the Origins of Lignocellulose Decay Capabilities.</title>
        <authorList>
            <person name="Nagy L.G."/>
            <person name="Riley R."/>
            <person name="Tritt A."/>
            <person name="Adam C."/>
            <person name="Daum C."/>
            <person name="Floudas D."/>
            <person name="Sun H."/>
            <person name="Yadav J.S."/>
            <person name="Pangilinan J."/>
            <person name="Larsson K.H."/>
            <person name="Matsuura K."/>
            <person name="Barry K."/>
            <person name="Labutti K."/>
            <person name="Kuo R."/>
            <person name="Ohm R.A."/>
            <person name="Bhattacharya S.S."/>
            <person name="Shirouzu T."/>
            <person name="Yoshinaga Y."/>
            <person name="Martin F.M."/>
            <person name="Grigoriev I.V."/>
            <person name="Hibbett D.S."/>
        </authorList>
    </citation>
    <scope>NUCLEOTIDE SEQUENCE [LARGE SCALE GENOMIC DNA]</scope>
    <source>
        <strain evidence="5 6">93-53</strain>
    </source>
</reference>
<dbReference type="GeneID" id="63823041"/>
<dbReference type="EMBL" id="KV427605">
    <property type="protein sequence ID" value="KZT12567.1"/>
    <property type="molecule type" value="Genomic_DNA"/>
</dbReference>
<keyword evidence="6" id="KW-1185">Reference proteome</keyword>
<dbReference type="GO" id="GO:0003735">
    <property type="term" value="F:structural constituent of ribosome"/>
    <property type="evidence" value="ECO:0007669"/>
    <property type="project" value="InterPro"/>
</dbReference>
<protein>
    <submittedName>
        <fullName evidence="5">Mitochondrial 50S ribosomal protein L22</fullName>
    </submittedName>
</protein>
<dbReference type="GO" id="GO:0006412">
    <property type="term" value="P:translation"/>
    <property type="evidence" value="ECO:0007669"/>
    <property type="project" value="InterPro"/>
</dbReference>
<keyword evidence="3 4" id="KW-0687">Ribonucleoprotein</keyword>
<dbReference type="Gene3D" id="3.90.470.10">
    <property type="entry name" value="Ribosomal protein L22/L17"/>
    <property type="match status" value="1"/>
</dbReference>
<dbReference type="InterPro" id="IPR036394">
    <property type="entry name" value="Ribosomal_uL22_sf"/>
</dbReference>
<keyword evidence="2 4" id="KW-0689">Ribosomal protein</keyword>
<comment type="similarity">
    <text evidence="1 4">Belongs to the universal ribosomal protein uL22 family.</text>
</comment>
<dbReference type="OrthoDB" id="416470at2759"/>
<dbReference type="Proteomes" id="UP000076871">
    <property type="component" value="Unassembled WGS sequence"/>
</dbReference>
<gene>
    <name evidence="5" type="ORF">LAESUDRAFT_689215</name>
</gene>
<dbReference type="PANTHER" id="PTHR13501:SF8">
    <property type="entry name" value="LARGE RIBOSOMAL SUBUNIT PROTEIN UL22M"/>
    <property type="match status" value="1"/>
</dbReference>
<sequence length="246" mass="27759">MQSLGIGLRRVTTSLRTVQSHHVANSSRVLLWEARRCMAGANWIVSNLKPQLRKDNTPKELAAAKKAVAKQGLLSPFESLPEIAEGAVSPKKKKKYTEHKYSTANFKISHRKLNQLGRQIAGKPIDAAILQMQFSEKRASKRIKSMLAVAKDHATKLKGLDEKKLIVAEAWVSKGPKVLKRLETKARGRFGIREHPDSRMHVVLKEGKTRLQLAEEERARKLRRIVSAGVTREDVPLRNPSSSWQW</sequence>
<dbReference type="AlphaFoldDB" id="A0A165I408"/>
<dbReference type="InParanoid" id="A0A165I408"/>
<dbReference type="RefSeq" id="XP_040770077.1">
    <property type="nucleotide sequence ID" value="XM_040906012.1"/>
</dbReference>
<dbReference type="GO" id="GO:0005762">
    <property type="term" value="C:mitochondrial large ribosomal subunit"/>
    <property type="evidence" value="ECO:0007669"/>
    <property type="project" value="TreeGrafter"/>
</dbReference>
<organism evidence="5 6">
    <name type="scientific">Laetiporus sulphureus 93-53</name>
    <dbReference type="NCBI Taxonomy" id="1314785"/>
    <lineage>
        <taxon>Eukaryota</taxon>
        <taxon>Fungi</taxon>
        <taxon>Dikarya</taxon>
        <taxon>Basidiomycota</taxon>
        <taxon>Agaricomycotina</taxon>
        <taxon>Agaricomycetes</taxon>
        <taxon>Polyporales</taxon>
        <taxon>Laetiporus</taxon>
    </lineage>
</organism>
<dbReference type="PANTHER" id="PTHR13501">
    <property type="entry name" value="CHLOROPLAST 50S RIBOSOMAL PROTEIN L22-RELATED"/>
    <property type="match status" value="1"/>
</dbReference>
<dbReference type="SUPFAM" id="SSF54843">
    <property type="entry name" value="Ribosomal protein L22"/>
    <property type="match status" value="1"/>
</dbReference>
<evidence type="ECO:0000313" key="5">
    <source>
        <dbReference type="EMBL" id="KZT12567.1"/>
    </source>
</evidence>
<evidence type="ECO:0000256" key="3">
    <source>
        <dbReference type="ARBA" id="ARBA00023274"/>
    </source>
</evidence>
<evidence type="ECO:0000256" key="4">
    <source>
        <dbReference type="RuleBase" id="RU004005"/>
    </source>
</evidence>
<dbReference type="InterPro" id="IPR001063">
    <property type="entry name" value="Ribosomal_uL22"/>
</dbReference>